<proteinExistence type="predicted"/>
<evidence type="ECO:0000313" key="1">
    <source>
        <dbReference type="EMBL" id="PRF66084.1"/>
    </source>
</evidence>
<comment type="caution">
    <text evidence="1">The sequence shown here is derived from an EMBL/GenBank/DDBJ whole genome shotgun (WGS) entry which is preliminary data.</text>
</comment>
<evidence type="ECO:0000313" key="2">
    <source>
        <dbReference type="Proteomes" id="UP000238982"/>
    </source>
</evidence>
<name>A0A2S9N148_9BURK</name>
<protein>
    <submittedName>
        <fullName evidence="1">Uncharacterized protein</fullName>
    </submittedName>
</protein>
<dbReference type="AlphaFoldDB" id="A0A2S9N148"/>
<dbReference type="Proteomes" id="UP000238982">
    <property type="component" value="Unassembled WGS sequence"/>
</dbReference>
<gene>
    <name evidence="1" type="ORF">C6Q15_02040</name>
</gene>
<reference evidence="1 2" key="1">
    <citation type="submission" date="2018-03" db="EMBL/GenBank/DDBJ databases">
        <authorList>
            <person name="Keele B.F."/>
        </authorList>
    </citation>
    <scope>NUCLEOTIDE SEQUENCE [LARGE SCALE GENOMIC DNA]</scope>
    <source>
        <strain evidence="1 2">AU19729</strain>
    </source>
</reference>
<organism evidence="1 2">
    <name type="scientific">Burkholderia multivorans</name>
    <dbReference type="NCBI Taxonomy" id="87883"/>
    <lineage>
        <taxon>Bacteria</taxon>
        <taxon>Pseudomonadati</taxon>
        <taxon>Pseudomonadota</taxon>
        <taxon>Betaproteobacteria</taxon>
        <taxon>Burkholderiales</taxon>
        <taxon>Burkholderiaceae</taxon>
        <taxon>Burkholderia</taxon>
        <taxon>Burkholderia cepacia complex</taxon>
    </lineage>
</organism>
<accession>A0A2S9N148</accession>
<dbReference type="EMBL" id="PVGH01000013">
    <property type="protein sequence ID" value="PRF66084.1"/>
    <property type="molecule type" value="Genomic_DNA"/>
</dbReference>
<sequence>MRGTAARSAIAGRIACRNGASVLRAAYERRAGQAVGGAPSCAAAPAKASCERADARCCMCASGCR</sequence>